<dbReference type="PANTHER" id="PTHR30251:SF4">
    <property type="entry name" value="SLR1668 PROTEIN"/>
    <property type="match status" value="1"/>
</dbReference>
<dbReference type="GO" id="GO:0071555">
    <property type="term" value="P:cell wall organization"/>
    <property type="evidence" value="ECO:0007669"/>
    <property type="project" value="InterPro"/>
</dbReference>
<proteinExistence type="predicted"/>
<organism evidence="3">
    <name type="scientific">Pseudoalteromonas prydzensis</name>
    <dbReference type="NCBI Taxonomy" id="182141"/>
    <lineage>
        <taxon>Bacteria</taxon>
        <taxon>Pseudomonadati</taxon>
        <taxon>Pseudomonadota</taxon>
        <taxon>Gammaproteobacteria</taxon>
        <taxon>Alteromonadales</taxon>
        <taxon>Pseudoalteromonadaceae</taxon>
        <taxon>Pseudoalteromonas</taxon>
    </lineage>
</organism>
<dbReference type="InterPro" id="IPR008962">
    <property type="entry name" value="PapD-like_sf"/>
</dbReference>
<feature type="signal peptide" evidence="1">
    <location>
        <begin position="1"/>
        <end position="22"/>
    </location>
</feature>
<accession>A0A7V1CYX1</accession>
<dbReference type="InterPro" id="IPR013783">
    <property type="entry name" value="Ig-like_fold"/>
</dbReference>
<dbReference type="EMBL" id="DRGM01000114">
    <property type="protein sequence ID" value="HEA16858.1"/>
    <property type="molecule type" value="Genomic_DNA"/>
</dbReference>
<keyword evidence="1" id="KW-0732">Signal</keyword>
<dbReference type="InterPro" id="IPR050643">
    <property type="entry name" value="Periplasmic_pilus_chap"/>
</dbReference>
<dbReference type="Gene3D" id="2.60.40.10">
    <property type="entry name" value="Immunoglobulins"/>
    <property type="match status" value="1"/>
</dbReference>
<comment type="caution">
    <text evidence="3">The sequence shown here is derived from an EMBL/GenBank/DDBJ whole genome shotgun (WGS) entry which is preliminary data.</text>
</comment>
<protein>
    <submittedName>
        <fullName evidence="3">Molecular chaperone</fullName>
    </submittedName>
</protein>
<dbReference type="InterPro" id="IPR016147">
    <property type="entry name" value="Pili_assmbl_chaperone_N"/>
</dbReference>
<dbReference type="Pfam" id="PF00345">
    <property type="entry name" value="PapD_N"/>
    <property type="match status" value="1"/>
</dbReference>
<evidence type="ECO:0000259" key="2">
    <source>
        <dbReference type="Pfam" id="PF00345"/>
    </source>
</evidence>
<dbReference type="AlphaFoldDB" id="A0A7V1CYX1"/>
<evidence type="ECO:0000256" key="1">
    <source>
        <dbReference type="SAM" id="SignalP"/>
    </source>
</evidence>
<evidence type="ECO:0000313" key="3">
    <source>
        <dbReference type="EMBL" id="HEA16858.1"/>
    </source>
</evidence>
<dbReference type="SUPFAM" id="SSF49354">
    <property type="entry name" value="PapD-like"/>
    <property type="match status" value="1"/>
</dbReference>
<dbReference type="RefSeq" id="WP_304182191.1">
    <property type="nucleotide sequence ID" value="NZ_DRGM01000114.1"/>
</dbReference>
<dbReference type="PANTHER" id="PTHR30251">
    <property type="entry name" value="PILUS ASSEMBLY CHAPERONE"/>
    <property type="match status" value="1"/>
</dbReference>
<feature type="chain" id="PRO_5031510744" evidence="1">
    <location>
        <begin position="23"/>
        <end position="264"/>
    </location>
</feature>
<dbReference type="GO" id="GO:0030288">
    <property type="term" value="C:outer membrane-bounded periplasmic space"/>
    <property type="evidence" value="ECO:0007669"/>
    <property type="project" value="InterPro"/>
</dbReference>
<name>A0A7V1CYX1_9GAMM</name>
<dbReference type="Proteomes" id="UP000886188">
    <property type="component" value="Unassembled WGS sequence"/>
</dbReference>
<gene>
    <name evidence="3" type="ORF">ENH88_10520</name>
</gene>
<sequence>MFNKLTVMCVLLTAFFSQMALANLLISPTRVTFDERQRSAKVTVINNSDEQRTYRVIWSEKQALSGGGYNNLAQVTANSLSPMTRLSPKQVTLASGEKQTVKIAIRKPKGLQPGEYRSHLLFQALPNENKEQKSGIQINMIMSFSIPVIYREQPEQPKVTITQANIIKNANQTKPQIQVQLQRHNNFSSYGKLSAYIKTASGEQEKIAEISNLSVYPEVDTVTATLSLFKDKQLPKNAELLLDYQGTAEYKAIDFASYTLAIGE</sequence>
<feature type="domain" description="Pili assembly chaperone N-terminal" evidence="2">
    <location>
        <begin position="26"/>
        <end position="151"/>
    </location>
</feature>
<reference evidence="3" key="1">
    <citation type="journal article" date="2020" name="mSystems">
        <title>Genome- and Community-Level Interaction Insights into Carbon Utilization and Element Cycling Functions of Hydrothermarchaeota in Hydrothermal Sediment.</title>
        <authorList>
            <person name="Zhou Z."/>
            <person name="Liu Y."/>
            <person name="Xu W."/>
            <person name="Pan J."/>
            <person name="Luo Z.H."/>
            <person name="Li M."/>
        </authorList>
    </citation>
    <scope>NUCLEOTIDE SEQUENCE [LARGE SCALE GENOMIC DNA]</scope>
    <source>
        <strain evidence="3">HyVt-346</strain>
    </source>
</reference>